<dbReference type="EMBL" id="DYZF01000101">
    <property type="protein sequence ID" value="HJE51180.1"/>
    <property type="molecule type" value="Genomic_DNA"/>
</dbReference>
<dbReference type="Pfam" id="PF00903">
    <property type="entry name" value="Glyoxalase"/>
    <property type="match status" value="1"/>
</dbReference>
<comment type="caution">
    <text evidence="2">The sequence shown here is derived from an EMBL/GenBank/DDBJ whole genome shotgun (WGS) entry which is preliminary data.</text>
</comment>
<dbReference type="Proteomes" id="UP000712713">
    <property type="component" value="Unassembled WGS sequence"/>
</dbReference>
<reference evidence="2" key="1">
    <citation type="journal article" date="2021" name="PeerJ">
        <title>Extensive microbial diversity within the chicken gut microbiome revealed by metagenomics and culture.</title>
        <authorList>
            <person name="Gilroy R."/>
            <person name="Ravi A."/>
            <person name="Getino M."/>
            <person name="Pursley I."/>
            <person name="Horton D.L."/>
            <person name="Alikhan N.F."/>
            <person name="Baker D."/>
            <person name="Gharbi K."/>
            <person name="Hall N."/>
            <person name="Watson M."/>
            <person name="Adriaenssens E.M."/>
            <person name="Foster-Nyarko E."/>
            <person name="Jarju S."/>
            <person name="Secka A."/>
            <person name="Antonio M."/>
            <person name="Oren A."/>
            <person name="Chaudhuri R.R."/>
            <person name="La Ragione R."/>
            <person name="Hildebrand F."/>
            <person name="Pallen M.J."/>
        </authorList>
    </citation>
    <scope>NUCLEOTIDE SEQUENCE</scope>
    <source>
        <strain evidence="2">ChiGjej3B3-7470</strain>
    </source>
</reference>
<sequence>MRLTMCSIHVTDPARAHAFYTEILGFETLISIPEHSLYVVNGPGQDTGLMLEPSSHPVAAAYMTGLRKEGFPVIVVGTDDLDGDIQRLTKAGVRFIGDKFEDGSGSSINLDDTVGNIVQLHEAAGA</sequence>
<dbReference type="PANTHER" id="PTHR36437">
    <property type="entry name" value="GLYOXALASE/BLEOMYCIN RESISTANCE PROTEIN/DIOXYGENASE"/>
    <property type="match status" value="1"/>
</dbReference>
<dbReference type="Gene3D" id="3.10.180.10">
    <property type="entry name" value="2,3-Dihydroxybiphenyl 1,2-Dioxygenase, domain 1"/>
    <property type="match status" value="1"/>
</dbReference>
<dbReference type="InterPro" id="IPR037523">
    <property type="entry name" value="VOC_core"/>
</dbReference>
<dbReference type="SUPFAM" id="SSF54593">
    <property type="entry name" value="Glyoxalase/Bleomycin resistance protein/Dihydroxybiphenyl dioxygenase"/>
    <property type="match status" value="1"/>
</dbReference>
<dbReference type="InterPro" id="IPR029068">
    <property type="entry name" value="Glyas_Bleomycin-R_OHBP_Dase"/>
</dbReference>
<reference evidence="2" key="2">
    <citation type="submission" date="2021-09" db="EMBL/GenBank/DDBJ databases">
        <authorList>
            <person name="Gilroy R."/>
        </authorList>
    </citation>
    <scope>NUCLEOTIDE SEQUENCE</scope>
    <source>
        <strain evidence="2">ChiGjej3B3-7470</strain>
    </source>
</reference>
<gene>
    <name evidence="2" type="ORF">K8V15_04270</name>
</gene>
<accession>A0A921EP98</accession>
<dbReference type="PANTHER" id="PTHR36437:SF2">
    <property type="entry name" value="GLYOXALASE_BLEOMYCIN RESISTANCE PROTEIN_DIOXYGENASE"/>
    <property type="match status" value="1"/>
</dbReference>
<dbReference type="InterPro" id="IPR004360">
    <property type="entry name" value="Glyas_Fos-R_dOase_dom"/>
</dbReference>
<evidence type="ECO:0000259" key="1">
    <source>
        <dbReference type="PROSITE" id="PS51819"/>
    </source>
</evidence>
<dbReference type="PROSITE" id="PS51819">
    <property type="entry name" value="VOC"/>
    <property type="match status" value="1"/>
</dbReference>
<name>A0A921EP98_9ACTN</name>
<organism evidence="2 3">
    <name type="scientific">Tessaracoccus flavescens</name>
    <dbReference type="NCBI Taxonomy" id="399497"/>
    <lineage>
        <taxon>Bacteria</taxon>
        <taxon>Bacillati</taxon>
        <taxon>Actinomycetota</taxon>
        <taxon>Actinomycetes</taxon>
        <taxon>Propionibacteriales</taxon>
        <taxon>Propionibacteriaceae</taxon>
        <taxon>Tessaracoccus</taxon>
    </lineage>
</organism>
<dbReference type="AlphaFoldDB" id="A0A921EP98"/>
<evidence type="ECO:0000313" key="3">
    <source>
        <dbReference type="Proteomes" id="UP000712713"/>
    </source>
</evidence>
<evidence type="ECO:0000313" key="2">
    <source>
        <dbReference type="EMBL" id="HJE51180.1"/>
    </source>
</evidence>
<protein>
    <submittedName>
        <fullName evidence="2">VOC family protein</fullName>
    </submittedName>
</protein>
<feature type="domain" description="VOC" evidence="1">
    <location>
        <begin position="2"/>
        <end position="123"/>
    </location>
</feature>
<proteinExistence type="predicted"/>